<feature type="signal peptide" evidence="15">
    <location>
        <begin position="1"/>
        <end position="27"/>
    </location>
</feature>
<dbReference type="NCBIfam" id="TIGR00041">
    <property type="entry name" value="DTMP_kinase"/>
    <property type="match status" value="1"/>
</dbReference>
<dbReference type="InterPro" id="IPR027417">
    <property type="entry name" value="P-loop_NTPase"/>
</dbReference>
<dbReference type="SUPFAM" id="SSF52540">
    <property type="entry name" value="P-loop containing nucleoside triphosphate hydrolases"/>
    <property type="match status" value="2"/>
</dbReference>
<evidence type="ECO:0000313" key="17">
    <source>
        <dbReference type="EMBL" id="KAJ9628996.1"/>
    </source>
</evidence>
<comment type="similarity">
    <text evidence="1">Belongs to the thymidylate kinase family.</text>
</comment>
<evidence type="ECO:0000256" key="15">
    <source>
        <dbReference type="SAM" id="SignalP"/>
    </source>
</evidence>
<protein>
    <recommendedName>
        <fullName evidence="2">dTMP kinase</fullName>
        <ecNumber evidence="2">2.7.4.9</ecNumber>
    </recommendedName>
</protein>
<dbReference type="SMART" id="SM00382">
    <property type="entry name" value="AAA"/>
    <property type="match status" value="2"/>
</dbReference>
<keyword evidence="9" id="KW-0067">ATP-binding</keyword>
<dbReference type="FunFam" id="3.40.50.300:FF:000225">
    <property type="entry name" value="Thymidylate kinase"/>
    <property type="match status" value="1"/>
</dbReference>
<keyword evidence="15" id="KW-0732">Signal</keyword>
<evidence type="ECO:0000256" key="14">
    <source>
        <dbReference type="ARBA" id="ARBA00048743"/>
    </source>
</evidence>
<dbReference type="InterPro" id="IPR018094">
    <property type="entry name" value="Thymidylate_kinase"/>
</dbReference>
<evidence type="ECO:0000259" key="16">
    <source>
        <dbReference type="SMART" id="SM00382"/>
    </source>
</evidence>
<dbReference type="GO" id="GO:0016829">
    <property type="term" value="F:lyase activity"/>
    <property type="evidence" value="ECO:0007669"/>
    <property type="project" value="UniProtKB-KW"/>
</dbReference>
<keyword evidence="7" id="KW-0547">Nucleotide-binding</keyword>
<feature type="domain" description="AAA+ ATPase" evidence="16">
    <location>
        <begin position="564"/>
        <end position="766"/>
    </location>
</feature>
<accession>A0AA39CW86</accession>
<dbReference type="AlphaFoldDB" id="A0AA39CW86"/>
<comment type="catalytic activity">
    <reaction evidence="14">
        <text>dTMP + ATP = dTDP + ADP</text>
        <dbReference type="Rhea" id="RHEA:13517"/>
        <dbReference type="ChEBI" id="CHEBI:30616"/>
        <dbReference type="ChEBI" id="CHEBI:58369"/>
        <dbReference type="ChEBI" id="CHEBI:63528"/>
        <dbReference type="ChEBI" id="CHEBI:456216"/>
        <dbReference type="EC" id="2.7.4.9"/>
    </reaction>
</comment>
<dbReference type="Pfam" id="PF02223">
    <property type="entry name" value="Thymidylate_kin"/>
    <property type="match status" value="1"/>
</dbReference>
<keyword evidence="12" id="KW-0456">Lyase</keyword>
<dbReference type="InterPro" id="IPR039430">
    <property type="entry name" value="Thymidylate_kin-like_dom"/>
</dbReference>
<evidence type="ECO:0000256" key="1">
    <source>
        <dbReference type="ARBA" id="ARBA00009776"/>
    </source>
</evidence>
<evidence type="ECO:0000256" key="9">
    <source>
        <dbReference type="ARBA" id="ARBA00022840"/>
    </source>
</evidence>
<proteinExistence type="inferred from homology"/>
<keyword evidence="3" id="KW-1003">Cell membrane</keyword>
<dbReference type="GO" id="GO:0006233">
    <property type="term" value="P:dTDP biosynthetic process"/>
    <property type="evidence" value="ECO:0007669"/>
    <property type="project" value="InterPro"/>
</dbReference>
<gene>
    <name evidence="17" type="ORF">H2204_009155</name>
</gene>
<dbReference type="InterPro" id="IPR003593">
    <property type="entry name" value="AAA+_ATPase"/>
</dbReference>
<keyword evidence="8" id="KW-0418">Kinase</keyword>
<dbReference type="HAMAP" id="MF_00165">
    <property type="entry name" value="Thymidylate_kinase"/>
    <property type="match status" value="1"/>
</dbReference>
<dbReference type="GO" id="GO:0071555">
    <property type="term" value="P:cell wall organization"/>
    <property type="evidence" value="ECO:0007669"/>
    <property type="project" value="UniProtKB-KW"/>
</dbReference>
<evidence type="ECO:0000256" key="7">
    <source>
        <dbReference type="ARBA" id="ARBA00022741"/>
    </source>
</evidence>
<dbReference type="Gene3D" id="3.40.50.300">
    <property type="entry name" value="P-loop containing nucleotide triphosphate hydrolases"/>
    <property type="match status" value="2"/>
</dbReference>
<dbReference type="NCBIfam" id="TIGR00247">
    <property type="entry name" value="endolytic transglycosylase MltG"/>
    <property type="match status" value="1"/>
</dbReference>
<evidence type="ECO:0000256" key="13">
    <source>
        <dbReference type="ARBA" id="ARBA00023316"/>
    </source>
</evidence>
<dbReference type="EMBL" id="JAPDRN010000070">
    <property type="protein sequence ID" value="KAJ9628996.1"/>
    <property type="molecule type" value="Genomic_DNA"/>
</dbReference>
<dbReference type="GO" id="GO:0004798">
    <property type="term" value="F:dTMP kinase activity"/>
    <property type="evidence" value="ECO:0007669"/>
    <property type="project" value="UniProtKB-EC"/>
</dbReference>
<dbReference type="Gene3D" id="3.30.160.60">
    <property type="entry name" value="Classic Zinc Finger"/>
    <property type="match status" value="1"/>
</dbReference>
<dbReference type="Pfam" id="PF07238">
    <property type="entry name" value="PilZ"/>
    <property type="match status" value="1"/>
</dbReference>
<dbReference type="NCBIfam" id="NF006447">
    <property type="entry name" value="PRK08769.1"/>
    <property type="match status" value="1"/>
</dbReference>
<evidence type="ECO:0000256" key="4">
    <source>
        <dbReference type="ARBA" id="ARBA00022679"/>
    </source>
</evidence>
<dbReference type="InterPro" id="IPR003770">
    <property type="entry name" value="MLTG-like"/>
</dbReference>
<dbReference type="PANTHER" id="PTHR30518">
    <property type="entry name" value="ENDOLYTIC MUREIN TRANSGLYCOSYLASE"/>
    <property type="match status" value="1"/>
</dbReference>
<dbReference type="Pfam" id="PF02618">
    <property type="entry name" value="YceG"/>
    <property type="match status" value="1"/>
</dbReference>
<evidence type="ECO:0000256" key="8">
    <source>
        <dbReference type="ARBA" id="ARBA00022777"/>
    </source>
</evidence>
<dbReference type="CDD" id="cd08010">
    <property type="entry name" value="MltG_like"/>
    <property type="match status" value="1"/>
</dbReference>
<keyword evidence="5" id="KW-0812">Transmembrane</keyword>
<dbReference type="HAMAP" id="MF_02065">
    <property type="entry name" value="MltG"/>
    <property type="match status" value="1"/>
</dbReference>
<feature type="domain" description="AAA+ ATPase" evidence="16">
    <location>
        <begin position="347"/>
        <end position="562"/>
    </location>
</feature>
<evidence type="ECO:0000256" key="2">
    <source>
        <dbReference type="ARBA" id="ARBA00012980"/>
    </source>
</evidence>
<name>A0AA39CW86_9EURO</name>
<evidence type="ECO:0000256" key="3">
    <source>
        <dbReference type="ARBA" id="ARBA00022475"/>
    </source>
</evidence>
<dbReference type="InterPro" id="IPR018095">
    <property type="entry name" value="Thymidylate_kin_CS"/>
</dbReference>
<dbReference type="CDD" id="cd01672">
    <property type="entry name" value="TMPK"/>
    <property type="match status" value="1"/>
</dbReference>
<feature type="chain" id="PRO_5041409478" description="dTMP kinase" evidence="15">
    <location>
        <begin position="28"/>
        <end position="957"/>
    </location>
</feature>
<keyword evidence="4" id="KW-0808">Transferase</keyword>
<evidence type="ECO:0000256" key="11">
    <source>
        <dbReference type="ARBA" id="ARBA00023136"/>
    </source>
</evidence>
<evidence type="ECO:0000256" key="5">
    <source>
        <dbReference type="ARBA" id="ARBA00022692"/>
    </source>
</evidence>
<keyword evidence="13" id="KW-0961">Cell wall biogenesis/degradation</keyword>
<dbReference type="InterPro" id="IPR009875">
    <property type="entry name" value="PilZ_domain"/>
</dbReference>
<keyword evidence="10" id="KW-1133">Transmembrane helix</keyword>
<sequence>MAGAKRGCLLVVTLLLVLAAIVAGAGAWFFYKQSQFADVPLTPSADSVVIASGDGMNSVLRKLREAGVDEGQDTQWQLLARQLDAAGKLKVGEYALSNDLTPRELLLRMRAGKVLQHRVTIIEGWNIRQLRAALKRADPLLHTTDNLDDAALMDRLGFAGQHPEGRFLPETYVYQRGDSDLDVLKRAHGAMEKALDEAWESRAPDLPINTPYELLTLASIIEKETALASERPQIAGVFMRRLKIGMRLQTDPTVIYGIGAAYDGNIRRRDLTTDTPYNTYTRSGLTPTPIAMPSRDALMAAAQPAPGDALYFVAVGDGSGAHVFSPSLDKHNAAVARYLQQLRQQRTQETPALEGGEGAGKTTAINAIRECLRRHGHEVVLTREPGGTPLAERIRGLVLKPDAEIAAEPLSAEAELLLVFAARAQHVRQVIQPALQRGAYVLSDRFTDSSYAYQGGGRGLDPQWIADLERRAVGLLPGLTLLLDVDVAVGRARANGRDLWPDRIESEQDDFFQRVREVFRSRAQQDPQRFALVDAGQVQERVAADVVARRAFDQTVAALDADRLGHGLLICGPAGLGKREVALALADHVLARGDAAHATRTRQLIAAGTHPDLQLISFIPNKSGDKLRTEIVIEQVREITNKLALTPQYGVAQVVIVDPADAINRSAANALLKTLEEPQPGRYLWLISSDPARLPQTVRSRCQRLEFKLPPREEALAWLQQQGHSEAAAREALDAARGHPGQADNWLREDGLSLRRDVGRELEQLAAGKTGAVELAQKWCADDNAALRLRFAADLALAQASTDALTTPERLHKLAAWFDAANRTRDLLRTTVRADLAVVELLLAWNKGILSLAVKDKAALYSAYMPFVKNGGIFVPTPKRYFLGDEVFLLLTLPDSSERLPVAGKVIWVTPAGAQGNRTAGIGVQLADGQEGETTVRHKIETILAGLTGSDKPTHTM</sequence>
<evidence type="ECO:0000256" key="12">
    <source>
        <dbReference type="ARBA" id="ARBA00023239"/>
    </source>
</evidence>
<dbReference type="Gene3D" id="3.30.1490.480">
    <property type="entry name" value="Endolytic murein transglycosylase"/>
    <property type="match status" value="1"/>
</dbReference>
<organism evidence="17">
    <name type="scientific">Knufia peltigerae</name>
    <dbReference type="NCBI Taxonomy" id="1002370"/>
    <lineage>
        <taxon>Eukaryota</taxon>
        <taxon>Fungi</taxon>
        <taxon>Dikarya</taxon>
        <taxon>Ascomycota</taxon>
        <taxon>Pezizomycotina</taxon>
        <taxon>Eurotiomycetes</taxon>
        <taxon>Chaetothyriomycetidae</taxon>
        <taxon>Chaetothyriales</taxon>
        <taxon>Trichomeriaceae</taxon>
        <taxon>Knufia</taxon>
    </lineage>
</organism>
<reference evidence="17" key="1">
    <citation type="submission" date="2022-10" db="EMBL/GenBank/DDBJ databases">
        <title>Culturing micro-colonial fungi from biological soil crusts in the Mojave desert and describing Neophaeococcomyces mojavensis, and introducing the new genera and species Taxawa tesnikishii.</title>
        <authorList>
            <person name="Kurbessoian T."/>
            <person name="Stajich J.E."/>
        </authorList>
    </citation>
    <scope>NUCLEOTIDE SEQUENCE</scope>
    <source>
        <strain evidence="17">TK_35</strain>
    </source>
</reference>
<dbReference type="PROSITE" id="PS01331">
    <property type="entry name" value="THYMIDYLATE_KINASE"/>
    <property type="match status" value="1"/>
</dbReference>
<keyword evidence="11" id="KW-0472">Membrane</keyword>
<dbReference type="Gene3D" id="2.40.10.220">
    <property type="entry name" value="predicted glycosyltransferase like domains"/>
    <property type="match status" value="1"/>
</dbReference>
<keyword evidence="6" id="KW-0545">Nucleotide biosynthesis</keyword>
<comment type="caution">
    <text evidence="17">The sequence shown here is derived from an EMBL/GenBank/DDBJ whole genome shotgun (WGS) entry which is preliminary data.</text>
</comment>
<dbReference type="GO" id="GO:0005524">
    <property type="term" value="F:ATP binding"/>
    <property type="evidence" value="ECO:0007669"/>
    <property type="project" value="UniProtKB-KW"/>
</dbReference>
<dbReference type="EC" id="2.7.4.9" evidence="2"/>
<evidence type="ECO:0000256" key="10">
    <source>
        <dbReference type="ARBA" id="ARBA00022989"/>
    </source>
</evidence>
<dbReference type="PANTHER" id="PTHR30518:SF2">
    <property type="entry name" value="ENDOLYTIC MUREIN TRANSGLYCOSYLASE"/>
    <property type="match status" value="1"/>
</dbReference>
<dbReference type="Pfam" id="PF13177">
    <property type="entry name" value="DNA_pol3_delta2"/>
    <property type="match status" value="1"/>
</dbReference>
<evidence type="ECO:0000256" key="6">
    <source>
        <dbReference type="ARBA" id="ARBA00022727"/>
    </source>
</evidence>
<dbReference type="GO" id="GO:0035438">
    <property type="term" value="F:cyclic-di-GMP binding"/>
    <property type="evidence" value="ECO:0007669"/>
    <property type="project" value="InterPro"/>
</dbReference>